<dbReference type="EMBL" id="CAJNOC010001674">
    <property type="protein sequence ID" value="CAF0883036.1"/>
    <property type="molecule type" value="Genomic_DNA"/>
</dbReference>
<evidence type="ECO:0000313" key="3">
    <source>
        <dbReference type="Proteomes" id="UP000663879"/>
    </source>
</evidence>
<sequence>MSTTNAYSNPEYMTLDEIIQLLNEYKRAQINPLNEPNSNKFNTLPSKRPPNRRPPSPPKTPPPILYRYHVDPLPLYQNLPFTHSSNFSQTSIISSNATMIVRDSITPPKPLMTSSRLNLNPYQKQLSKNTIKNFSEIQEDFSVLEEEEECTGMTKIIESTRITRDKSPNENYLFKQKITRQEIAYNNPNYYFLKNNFEHFSSNMEVNENLESPNTSLINRVESLNSISPPSPFKTGPSKYTENYFYELSPSKHCLLNHEEFSKEILVEKVFTCDGKNCFYDSCESSESCSSTSTSGYKSNQSTISNFSMNSANSSQQAELNYFIEMNKQRLDRLKMKRVQLISSSSSCHSIKSNGN</sequence>
<feature type="region of interest" description="Disordered" evidence="1">
    <location>
        <begin position="30"/>
        <end position="63"/>
    </location>
</feature>
<feature type="compositionally biased region" description="Polar residues" evidence="1">
    <location>
        <begin position="31"/>
        <end position="44"/>
    </location>
</feature>
<dbReference type="OrthoDB" id="10524558at2759"/>
<gene>
    <name evidence="2" type="ORF">OXX778_LOCUS10514</name>
</gene>
<reference evidence="2" key="1">
    <citation type="submission" date="2021-02" db="EMBL/GenBank/DDBJ databases">
        <authorList>
            <person name="Nowell W R."/>
        </authorList>
    </citation>
    <scope>NUCLEOTIDE SEQUENCE</scope>
    <source>
        <strain evidence="2">Ploen Becks lab</strain>
    </source>
</reference>
<protein>
    <submittedName>
        <fullName evidence="2">Uncharacterized protein</fullName>
    </submittedName>
</protein>
<accession>A0A813YE98</accession>
<feature type="compositionally biased region" description="Pro residues" evidence="1">
    <location>
        <begin position="52"/>
        <end position="63"/>
    </location>
</feature>
<evidence type="ECO:0000313" key="2">
    <source>
        <dbReference type="EMBL" id="CAF0883036.1"/>
    </source>
</evidence>
<keyword evidence="3" id="KW-1185">Reference proteome</keyword>
<name>A0A813YE98_9BILA</name>
<evidence type="ECO:0000256" key="1">
    <source>
        <dbReference type="SAM" id="MobiDB-lite"/>
    </source>
</evidence>
<comment type="caution">
    <text evidence="2">The sequence shown here is derived from an EMBL/GenBank/DDBJ whole genome shotgun (WGS) entry which is preliminary data.</text>
</comment>
<dbReference type="AlphaFoldDB" id="A0A813YE98"/>
<organism evidence="2 3">
    <name type="scientific">Brachionus calyciflorus</name>
    <dbReference type="NCBI Taxonomy" id="104777"/>
    <lineage>
        <taxon>Eukaryota</taxon>
        <taxon>Metazoa</taxon>
        <taxon>Spiralia</taxon>
        <taxon>Gnathifera</taxon>
        <taxon>Rotifera</taxon>
        <taxon>Eurotatoria</taxon>
        <taxon>Monogononta</taxon>
        <taxon>Pseudotrocha</taxon>
        <taxon>Ploima</taxon>
        <taxon>Brachionidae</taxon>
        <taxon>Brachionus</taxon>
    </lineage>
</organism>
<dbReference type="Proteomes" id="UP000663879">
    <property type="component" value="Unassembled WGS sequence"/>
</dbReference>
<proteinExistence type="predicted"/>